<dbReference type="AlphaFoldDB" id="A0A0M6YFC7"/>
<dbReference type="PANTHER" id="PTHR37464">
    <property type="entry name" value="BLL2463 PROTEIN"/>
    <property type="match status" value="1"/>
</dbReference>
<dbReference type="NCBIfam" id="TIGR02226">
    <property type="entry name" value="two_anch"/>
    <property type="match status" value="1"/>
</dbReference>
<dbReference type="OrthoDB" id="9773014at2"/>
<keyword evidence="1" id="KW-0812">Transmembrane</keyword>
<dbReference type="PANTHER" id="PTHR37464:SF1">
    <property type="entry name" value="BLL2463 PROTEIN"/>
    <property type="match status" value="1"/>
</dbReference>
<dbReference type="SUPFAM" id="SSF52317">
    <property type="entry name" value="Class I glutamine amidotransferase-like"/>
    <property type="match status" value="1"/>
</dbReference>
<dbReference type="Pfam" id="PF13709">
    <property type="entry name" value="DUF4159"/>
    <property type="match status" value="1"/>
</dbReference>
<evidence type="ECO:0000313" key="4">
    <source>
        <dbReference type="EMBL" id="CTQ49038.1"/>
    </source>
</evidence>
<dbReference type="RefSeq" id="WP_055083347.1">
    <property type="nucleotide sequence ID" value="NZ_CXSU01000011.1"/>
</dbReference>
<keyword evidence="1" id="KW-0472">Membrane</keyword>
<evidence type="ECO:0000259" key="3">
    <source>
        <dbReference type="Pfam" id="PF13709"/>
    </source>
</evidence>
<dbReference type="Proteomes" id="UP000049222">
    <property type="component" value="Unassembled WGS sequence"/>
</dbReference>
<sequence length="898" mass="95636">MTALAFTTPLLLLALIALPILWWLLRAVPPAPIRRRFPGIVLLLGLRDDESQTATTPWWLLALRMLALAAVILGFAGPILNPRQAGTGTGPLLVMMDASWASARDWPARTAKVDQMLRDAARAGRLAAVLPLTDPLPAEIPWQSAAAWVERLPSISPRAWEPEYDALADLDVGDAEVVWVSDGLAREGRDVMDARIIESARPVLGLTPATYEDGIISLRALRLNDGTERSVDLRAIGPGPNGALTQLGIASAEFAAGATQAEVSLSLPPELRNRVARFEIAGERSAGAVTLADDSLARREVALLTQAEDEAQDLLSPLYYLRNALAPTADMIEGDLETLLPATPDVLVMADVARLSPAETVQVTEWVEAGGLLLRFAGPNLAASDISRDTEDNLMPVRLRSGGRTVGGALSWGEPKTLRPFDRSSPFFGLDVFDEVTVNSQIVAQPDPTLADRTIAALADGTPLVTRKALGEGQVVLFHVTANAEWSSLPLSGLFVQMLERLAVSTRPAAPTAEMLEGTTWVPRVVLDGFGVARDAGTLAGVPGEDLVDPTPSADVPPGLYEGPGQSLAINVLNAEAELTAAVWPAGTSVEGLDRAEETNLMPYLLAAALTLLTLDAIASLWLGGRLRRGATVVVAVAAAALMMGPEARAQEGQPPAEVALAYVVTGDAGIDEVSEAGLRGLSSVLAQRTSVEPDAPRGVDLEVDELAFFPVIYWPVDASQPIPSSDAYAKLNRYLRGGGMIVFDTRDADLGGFGSSSPAALRLRDLAAPLDIPPLEPLPDDHVMTRSFYLLQDYPGRYNSREVWVEASPDVEQVEGMPFRNLNDGVTPVVIGANDWAAAWAVDGGGRSLLPVGRGFAGEQQREIAFRFGVNLVMHVLSGNYKSDQVHVPALLDRLGN</sequence>
<dbReference type="Gene3D" id="3.40.50.880">
    <property type="match status" value="1"/>
</dbReference>
<protein>
    <recommendedName>
        <fullName evidence="6">N-terminal double-transmembrane domain protein</fullName>
    </recommendedName>
</protein>
<accession>A0A0M6YFC7</accession>
<dbReference type="InterPro" id="IPR011933">
    <property type="entry name" value="Double_TM_dom"/>
</dbReference>
<organism evidence="4 5">
    <name type="scientific">Jannaschia donghaensis</name>
    <dbReference type="NCBI Taxonomy" id="420998"/>
    <lineage>
        <taxon>Bacteria</taxon>
        <taxon>Pseudomonadati</taxon>
        <taxon>Pseudomonadota</taxon>
        <taxon>Alphaproteobacteria</taxon>
        <taxon>Rhodobacterales</taxon>
        <taxon>Roseobacteraceae</taxon>
        <taxon>Jannaschia</taxon>
    </lineage>
</organism>
<dbReference type="CDD" id="cd03143">
    <property type="entry name" value="A4_beta-galactosidase_middle_domain"/>
    <property type="match status" value="1"/>
</dbReference>
<feature type="domain" description="DUF4159" evidence="3">
    <location>
        <begin position="661"/>
        <end position="878"/>
    </location>
</feature>
<feature type="transmembrane region" description="Helical" evidence="1">
    <location>
        <begin position="58"/>
        <end position="80"/>
    </location>
</feature>
<dbReference type="Pfam" id="PF07584">
    <property type="entry name" value="BatA"/>
    <property type="match status" value="1"/>
</dbReference>
<keyword evidence="5" id="KW-1185">Reference proteome</keyword>
<name>A0A0M6YFC7_9RHOB</name>
<feature type="domain" description="Aerotolerance regulator N-terminal" evidence="2">
    <location>
        <begin position="4"/>
        <end position="78"/>
    </location>
</feature>
<evidence type="ECO:0000256" key="1">
    <source>
        <dbReference type="SAM" id="Phobius"/>
    </source>
</evidence>
<dbReference type="EMBL" id="CXSU01000011">
    <property type="protein sequence ID" value="CTQ49038.1"/>
    <property type="molecule type" value="Genomic_DNA"/>
</dbReference>
<evidence type="ECO:0000313" key="5">
    <source>
        <dbReference type="Proteomes" id="UP000049222"/>
    </source>
</evidence>
<reference evidence="4 5" key="1">
    <citation type="submission" date="2015-07" db="EMBL/GenBank/DDBJ databases">
        <authorList>
            <person name="Noorani M."/>
        </authorList>
    </citation>
    <scope>NUCLEOTIDE SEQUENCE [LARGE SCALE GENOMIC DNA]</scope>
    <source>
        <strain evidence="4 5">CECT 7802</strain>
    </source>
</reference>
<dbReference type="Gene3D" id="3.40.50.12140">
    <property type="entry name" value="Domain of unknown function DUF4159"/>
    <property type="match status" value="1"/>
</dbReference>
<dbReference type="STRING" id="420998.JDO7802_01047"/>
<gene>
    <name evidence="4" type="ORF">JDO7802_01047</name>
</gene>
<evidence type="ECO:0000259" key="2">
    <source>
        <dbReference type="Pfam" id="PF07584"/>
    </source>
</evidence>
<keyword evidence="1" id="KW-1133">Transmembrane helix</keyword>
<dbReference type="InterPro" id="IPR025297">
    <property type="entry name" value="DUF4159"/>
</dbReference>
<proteinExistence type="predicted"/>
<dbReference type="InterPro" id="IPR024163">
    <property type="entry name" value="Aerotolerance_reg_N"/>
</dbReference>
<dbReference type="InterPro" id="IPR029062">
    <property type="entry name" value="Class_I_gatase-like"/>
</dbReference>
<evidence type="ECO:0008006" key="6">
    <source>
        <dbReference type="Google" id="ProtNLM"/>
    </source>
</evidence>